<sequence>MGFGLTEEQEMLRSALRDFSAREVAPIAAEYDDRDEFPMHLWTKLGDLGFLGIGFPEAYGGSGGGFQEVQIAGEELAYASFGIALSIFAHTSLACRPILQLGTQAQQRRYLPDALRGLKIGAWGLTEPDAGSDVAGLKTRAVRQGDHWILNGSKMFCTNGNICNFVVAAARTDPDAGMKGISLFIVDRGTPGLHVSRKLKKISCKASDTAEVVFTDCKVPADALLGPPGSGFIEALKTLEGGRVIAVGAALGIARAAMDTAMKYARERMAFGQSIGKFQAIQFKFADMATEIEAARCLGQKVAWLADSGLPCAKEASMSKLFSSEMCKRVVNEALQVFGGYGLMMEFDVQRYWRDAKLLEIGEGTSEIQRGIIAKHLGL</sequence>
<dbReference type="InterPro" id="IPR009100">
    <property type="entry name" value="AcylCoA_DH/oxidase_NM_dom_sf"/>
</dbReference>
<dbReference type="EMBL" id="VGJX01000392">
    <property type="protein sequence ID" value="MBM3274963.1"/>
    <property type="molecule type" value="Genomic_DNA"/>
</dbReference>
<dbReference type="Gene3D" id="1.20.140.10">
    <property type="entry name" value="Butyryl-CoA Dehydrogenase, subunit A, domain 3"/>
    <property type="match status" value="1"/>
</dbReference>
<dbReference type="SUPFAM" id="SSF56645">
    <property type="entry name" value="Acyl-CoA dehydrogenase NM domain-like"/>
    <property type="match status" value="1"/>
</dbReference>
<organism evidence="10 11">
    <name type="scientific">Candidatus Tanganyikabacteria bacterium</name>
    <dbReference type="NCBI Taxonomy" id="2961651"/>
    <lineage>
        <taxon>Bacteria</taxon>
        <taxon>Bacillati</taxon>
        <taxon>Candidatus Sericytochromatia</taxon>
        <taxon>Candidatus Tanganyikabacteria</taxon>
    </lineage>
</organism>
<evidence type="ECO:0000313" key="11">
    <source>
        <dbReference type="Proteomes" id="UP000703893"/>
    </source>
</evidence>
<evidence type="ECO:0000256" key="3">
    <source>
        <dbReference type="ARBA" id="ARBA00022630"/>
    </source>
</evidence>
<name>A0A937X453_9BACT</name>
<dbReference type="InterPro" id="IPR006091">
    <property type="entry name" value="Acyl-CoA_Oxase/DH_mid-dom"/>
</dbReference>
<evidence type="ECO:0000256" key="4">
    <source>
        <dbReference type="ARBA" id="ARBA00022827"/>
    </source>
</evidence>
<protein>
    <submittedName>
        <fullName evidence="10">Acyl-CoA dehydrogenase family protein</fullName>
    </submittedName>
</protein>
<dbReference type="PANTHER" id="PTHR43884:SF12">
    <property type="entry name" value="ISOVALERYL-COA DEHYDROGENASE, MITOCHONDRIAL-RELATED"/>
    <property type="match status" value="1"/>
</dbReference>
<dbReference type="Pfam" id="PF00441">
    <property type="entry name" value="Acyl-CoA_dh_1"/>
    <property type="match status" value="1"/>
</dbReference>
<dbReference type="InterPro" id="IPR009075">
    <property type="entry name" value="AcylCo_DH/oxidase_C"/>
</dbReference>
<dbReference type="FunFam" id="1.20.140.10:FF:000001">
    <property type="entry name" value="Acyl-CoA dehydrogenase"/>
    <property type="match status" value="1"/>
</dbReference>
<keyword evidence="4 6" id="KW-0274">FAD</keyword>
<dbReference type="FunFam" id="1.10.540.10:FF:000002">
    <property type="entry name" value="Acyl-CoA dehydrogenase FadE19"/>
    <property type="match status" value="1"/>
</dbReference>
<comment type="caution">
    <text evidence="10">The sequence shown here is derived from an EMBL/GenBank/DDBJ whole genome shotgun (WGS) entry which is preliminary data.</text>
</comment>
<keyword evidence="5 6" id="KW-0560">Oxidoreductase</keyword>
<dbReference type="InterPro" id="IPR037069">
    <property type="entry name" value="AcylCoA_DH/ox_N_sf"/>
</dbReference>
<feature type="domain" description="Acyl-CoA dehydrogenase/oxidase C-terminal" evidence="7">
    <location>
        <begin position="229"/>
        <end position="377"/>
    </location>
</feature>
<evidence type="ECO:0000259" key="7">
    <source>
        <dbReference type="Pfam" id="PF00441"/>
    </source>
</evidence>
<dbReference type="PIRSF" id="PIRSF016578">
    <property type="entry name" value="HsaA"/>
    <property type="match status" value="1"/>
</dbReference>
<evidence type="ECO:0000256" key="2">
    <source>
        <dbReference type="ARBA" id="ARBA00009347"/>
    </source>
</evidence>
<comment type="similarity">
    <text evidence="2 6">Belongs to the acyl-CoA dehydrogenase family.</text>
</comment>
<proteinExistence type="inferred from homology"/>
<dbReference type="PANTHER" id="PTHR43884">
    <property type="entry name" value="ACYL-COA DEHYDROGENASE"/>
    <property type="match status" value="1"/>
</dbReference>
<evidence type="ECO:0000259" key="9">
    <source>
        <dbReference type="Pfam" id="PF02771"/>
    </source>
</evidence>
<gene>
    <name evidence="10" type="ORF">FJZ00_07410</name>
</gene>
<dbReference type="Proteomes" id="UP000703893">
    <property type="component" value="Unassembled WGS sequence"/>
</dbReference>
<evidence type="ECO:0000313" key="10">
    <source>
        <dbReference type="EMBL" id="MBM3274963.1"/>
    </source>
</evidence>
<dbReference type="InterPro" id="IPR036250">
    <property type="entry name" value="AcylCo_DH-like_C"/>
</dbReference>
<comment type="cofactor">
    <cofactor evidence="1 6">
        <name>FAD</name>
        <dbReference type="ChEBI" id="CHEBI:57692"/>
    </cofactor>
</comment>
<dbReference type="InterPro" id="IPR046373">
    <property type="entry name" value="Acyl-CoA_Oxase/DH_mid-dom_sf"/>
</dbReference>
<dbReference type="Pfam" id="PF02770">
    <property type="entry name" value="Acyl-CoA_dh_M"/>
    <property type="match status" value="1"/>
</dbReference>
<evidence type="ECO:0000259" key="8">
    <source>
        <dbReference type="Pfam" id="PF02770"/>
    </source>
</evidence>
<dbReference type="GO" id="GO:0003995">
    <property type="term" value="F:acyl-CoA dehydrogenase activity"/>
    <property type="evidence" value="ECO:0007669"/>
    <property type="project" value="InterPro"/>
</dbReference>
<dbReference type="InterPro" id="IPR006089">
    <property type="entry name" value="Acyl-CoA_DH_CS"/>
</dbReference>
<reference evidence="10 11" key="1">
    <citation type="submission" date="2019-03" db="EMBL/GenBank/DDBJ databases">
        <title>Lake Tanganyika Metagenome-Assembled Genomes (MAGs).</title>
        <authorList>
            <person name="Tran P."/>
        </authorList>
    </citation>
    <scope>NUCLEOTIDE SEQUENCE [LARGE SCALE GENOMIC DNA]</scope>
    <source>
        <strain evidence="10">K_DeepCast_65m_m2_236</strain>
    </source>
</reference>
<feature type="domain" description="Acyl-CoA oxidase/dehydrogenase middle" evidence="8">
    <location>
        <begin position="123"/>
        <end position="217"/>
    </location>
</feature>
<dbReference type="Pfam" id="PF02771">
    <property type="entry name" value="Acyl-CoA_dh_N"/>
    <property type="match status" value="1"/>
</dbReference>
<accession>A0A937X453</accession>
<feature type="domain" description="Acyl-CoA dehydrogenase/oxidase N-terminal" evidence="9">
    <location>
        <begin position="6"/>
        <end position="117"/>
    </location>
</feature>
<dbReference type="AlphaFoldDB" id="A0A937X453"/>
<evidence type="ECO:0000256" key="6">
    <source>
        <dbReference type="RuleBase" id="RU362125"/>
    </source>
</evidence>
<dbReference type="PROSITE" id="PS00073">
    <property type="entry name" value="ACYL_COA_DH_2"/>
    <property type="match status" value="1"/>
</dbReference>
<dbReference type="GO" id="GO:0050660">
    <property type="term" value="F:flavin adenine dinucleotide binding"/>
    <property type="evidence" value="ECO:0007669"/>
    <property type="project" value="InterPro"/>
</dbReference>
<dbReference type="Gene3D" id="1.10.540.10">
    <property type="entry name" value="Acyl-CoA dehydrogenase/oxidase, N-terminal domain"/>
    <property type="match status" value="1"/>
</dbReference>
<dbReference type="InterPro" id="IPR013786">
    <property type="entry name" value="AcylCoA_DH/ox_N"/>
</dbReference>
<dbReference type="SUPFAM" id="SSF47203">
    <property type="entry name" value="Acyl-CoA dehydrogenase C-terminal domain-like"/>
    <property type="match status" value="1"/>
</dbReference>
<evidence type="ECO:0000256" key="1">
    <source>
        <dbReference type="ARBA" id="ARBA00001974"/>
    </source>
</evidence>
<evidence type="ECO:0000256" key="5">
    <source>
        <dbReference type="ARBA" id="ARBA00023002"/>
    </source>
</evidence>
<keyword evidence="3 6" id="KW-0285">Flavoprotein</keyword>
<dbReference type="FunFam" id="2.40.110.10:FF:000002">
    <property type="entry name" value="Acyl-CoA dehydrogenase fadE12"/>
    <property type="match status" value="1"/>
</dbReference>
<dbReference type="Gene3D" id="2.40.110.10">
    <property type="entry name" value="Butyryl-CoA Dehydrogenase, subunit A, domain 2"/>
    <property type="match status" value="1"/>
</dbReference>
<dbReference type="PROSITE" id="PS00072">
    <property type="entry name" value="ACYL_COA_DH_1"/>
    <property type="match status" value="1"/>
</dbReference>